<comment type="catalytic activity">
    <reaction evidence="1">
        <text>S-ubiquitinyl-[E2 ubiquitin-conjugating enzyme]-L-cysteine + [acceptor protein]-L-lysine = [E2 ubiquitin-conjugating enzyme]-L-cysteine + N(6)-ubiquitinyl-[acceptor protein]-L-lysine.</text>
        <dbReference type="EC" id="2.3.2.27"/>
    </reaction>
</comment>
<evidence type="ECO:0000256" key="11">
    <source>
        <dbReference type="ARBA" id="ARBA00035113"/>
    </source>
</evidence>
<dbReference type="Pfam" id="PF23230">
    <property type="entry name" value="zf-C2H2_13"/>
    <property type="match status" value="1"/>
</dbReference>
<feature type="domain" description="RING-type" evidence="14">
    <location>
        <begin position="5"/>
        <end position="46"/>
    </location>
</feature>
<dbReference type="PANTHER" id="PTHR22938">
    <property type="entry name" value="ZINC FINGER PROTEIN 598"/>
    <property type="match status" value="1"/>
</dbReference>
<feature type="region of interest" description="Disordered" evidence="13">
    <location>
        <begin position="714"/>
        <end position="745"/>
    </location>
</feature>
<feature type="compositionally biased region" description="Low complexity" evidence="13">
    <location>
        <begin position="496"/>
        <end position="515"/>
    </location>
</feature>
<dbReference type="GO" id="GO:0043022">
    <property type="term" value="F:ribosome binding"/>
    <property type="evidence" value="ECO:0007669"/>
    <property type="project" value="TreeGrafter"/>
</dbReference>
<comment type="subcellular location">
    <subcellularLocation>
        <location evidence="2">Cytoplasm</location>
    </subcellularLocation>
</comment>
<evidence type="ECO:0000256" key="12">
    <source>
        <dbReference type="PROSITE-ProRule" id="PRU00175"/>
    </source>
</evidence>
<dbReference type="CDD" id="cd16615">
    <property type="entry name" value="RING-HC_ZNF598"/>
    <property type="match status" value="1"/>
</dbReference>
<keyword evidence="7" id="KW-0808">Transferase</keyword>
<comment type="pathway">
    <text evidence="3">Protein modification; protein ubiquitination.</text>
</comment>
<dbReference type="AlphaFoldDB" id="A0A9Q0CCY6"/>
<dbReference type="InterPro" id="IPR041888">
    <property type="entry name" value="RING-HC_ZNF598/HEL2"/>
</dbReference>
<proteinExistence type="inferred from homology"/>
<evidence type="ECO:0000313" key="16">
    <source>
        <dbReference type="Proteomes" id="UP001151287"/>
    </source>
</evidence>
<evidence type="ECO:0000256" key="8">
    <source>
        <dbReference type="ARBA" id="ARBA00022723"/>
    </source>
</evidence>
<feature type="region of interest" description="Disordered" evidence="13">
    <location>
        <begin position="299"/>
        <end position="345"/>
    </location>
</feature>
<dbReference type="GO" id="GO:0016567">
    <property type="term" value="P:protein ubiquitination"/>
    <property type="evidence" value="ECO:0007669"/>
    <property type="project" value="TreeGrafter"/>
</dbReference>
<dbReference type="GO" id="GO:0072344">
    <property type="term" value="P:rescue of stalled ribosome"/>
    <property type="evidence" value="ECO:0007669"/>
    <property type="project" value="InterPro"/>
</dbReference>
<keyword evidence="10" id="KW-0862">Zinc</keyword>
<dbReference type="EC" id="2.3.2.27" evidence="4"/>
<dbReference type="InterPro" id="IPR057634">
    <property type="entry name" value="PAH_ZNF598/HEL2"/>
</dbReference>
<dbReference type="OrthoDB" id="3838338at2759"/>
<evidence type="ECO:0000256" key="4">
    <source>
        <dbReference type="ARBA" id="ARBA00012483"/>
    </source>
</evidence>
<dbReference type="GO" id="GO:0008270">
    <property type="term" value="F:zinc ion binding"/>
    <property type="evidence" value="ECO:0007669"/>
    <property type="project" value="UniProtKB-KW"/>
</dbReference>
<protein>
    <recommendedName>
        <fullName evidence="4">RING-type E3 ubiquitin transferase</fullName>
        <ecNumber evidence="4">2.3.2.27</ecNumber>
    </recommendedName>
</protein>
<feature type="region of interest" description="Disordered" evidence="13">
    <location>
        <begin position="762"/>
        <end position="807"/>
    </location>
</feature>
<evidence type="ECO:0000256" key="1">
    <source>
        <dbReference type="ARBA" id="ARBA00000900"/>
    </source>
</evidence>
<evidence type="ECO:0000256" key="7">
    <source>
        <dbReference type="ARBA" id="ARBA00022679"/>
    </source>
</evidence>
<dbReference type="PANTHER" id="PTHR22938:SF19">
    <property type="entry name" value="RING-TYPE E3 UBIQUITIN TRANSFERASE"/>
    <property type="match status" value="1"/>
</dbReference>
<evidence type="ECO:0000256" key="3">
    <source>
        <dbReference type="ARBA" id="ARBA00004906"/>
    </source>
</evidence>
<keyword evidence="6" id="KW-0597">Phosphoprotein</keyword>
<dbReference type="PROSITE" id="PS50089">
    <property type="entry name" value="ZF_RING_2"/>
    <property type="match status" value="1"/>
</dbReference>
<dbReference type="InterPro" id="IPR001841">
    <property type="entry name" value="Znf_RING"/>
</dbReference>
<keyword evidence="16" id="KW-1185">Reference proteome</keyword>
<reference evidence="15" key="1">
    <citation type="journal article" date="2022" name="Cell">
        <title>Repeat-based holocentromeres influence genome architecture and karyotype evolution.</title>
        <authorList>
            <person name="Hofstatter P.G."/>
            <person name="Thangavel G."/>
            <person name="Lux T."/>
            <person name="Neumann P."/>
            <person name="Vondrak T."/>
            <person name="Novak P."/>
            <person name="Zhang M."/>
            <person name="Costa L."/>
            <person name="Castellani M."/>
            <person name="Scott A."/>
            <person name="Toegelov H."/>
            <person name="Fuchs J."/>
            <person name="Mata-Sucre Y."/>
            <person name="Dias Y."/>
            <person name="Vanzela A.L.L."/>
            <person name="Huettel B."/>
            <person name="Almeida C.C.S."/>
            <person name="Simkova H."/>
            <person name="Souza G."/>
            <person name="Pedrosa-Harand A."/>
            <person name="Macas J."/>
            <person name="Mayer K.F.X."/>
            <person name="Houben A."/>
            <person name="Marques A."/>
        </authorList>
    </citation>
    <scope>NUCLEOTIDE SEQUENCE</scope>
    <source>
        <strain evidence="15">RhyBre1mFocal</strain>
    </source>
</reference>
<dbReference type="InterPro" id="IPR013087">
    <property type="entry name" value="Znf_C2H2_type"/>
</dbReference>
<feature type="compositionally biased region" description="Basic residues" evidence="13">
    <location>
        <begin position="736"/>
        <end position="745"/>
    </location>
</feature>
<dbReference type="InterPro" id="IPR056437">
    <property type="entry name" value="Znf-C2H2_ZNF598/HEL2"/>
</dbReference>
<comment type="caution">
    <text evidence="15">The sequence shown here is derived from an EMBL/GenBank/DDBJ whole genome shotgun (WGS) entry which is preliminary data.</text>
</comment>
<organism evidence="15 16">
    <name type="scientific">Rhynchospora breviuscula</name>
    <dbReference type="NCBI Taxonomy" id="2022672"/>
    <lineage>
        <taxon>Eukaryota</taxon>
        <taxon>Viridiplantae</taxon>
        <taxon>Streptophyta</taxon>
        <taxon>Embryophyta</taxon>
        <taxon>Tracheophyta</taxon>
        <taxon>Spermatophyta</taxon>
        <taxon>Magnoliopsida</taxon>
        <taxon>Liliopsida</taxon>
        <taxon>Poales</taxon>
        <taxon>Cyperaceae</taxon>
        <taxon>Cyperoideae</taxon>
        <taxon>Rhynchosporeae</taxon>
        <taxon>Rhynchospora</taxon>
    </lineage>
</organism>
<evidence type="ECO:0000256" key="6">
    <source>
        <dbReference type="ARBA" id="ARBA00022553"/>
    </source>
</evidence>
<dbReference type="InterPro" id="IPR044288">
    <property type="entry name" value="ZNF598/HEL2"/>
</dbReference>
<dbReference type="SMART" id="SM00355">
    <property type="entry name" value="ZnF_C2H2"/>
    <property type="match status" value="4"/>
</dbReference>
<name>A0A9Q0CCY6_9POAL</name>
<evidence type="ECO:0000256" key="9">
    <source>
        <dbReference type="ARBA" id="ARBA00022771"/>
    </source>
</evidence>
<feature type="region of interest" description="Disordered" evidence="13">
    <location>
        <begin position="365"/>
        <end position="437"/>
    </location>
</feature>
<gene>
    <name evidence="15" type="ORF">LUZ63_015763</name>
</gene>
<evidence type="ECO:0000256" key="10">
    <source>
        <dbReference type="ARBA" id="ARBA00022833"/>
    </source>
</evidence>
<dbReference type="Pfam" id="PF23202">
    <property type="entry name" value="PAH_ZNF598"/>
    <property type="match status" value="1"/>
</dbReference>
<feature type="compositionally biased region" description="Low complexity" evidence="13">
    <location>
        <begin position="530"/>
        <end position="547"/>
    </location>
</feature>
<feature type="region of interest" description="Disordered" evidence="13">
    <location>
        <begin position="457"/>
        <end position="556"/>
    </location>
</feature>
<accession>A0A9Q0CCY6</accession>
<evidence type="ECO:0000256" key="5">
    <source>
        <dbReference type="ARBA" id="ARBA00022490"/>
    </source>
</evidence>
<feature type="compositionally biased region" description="Polar residues" evidence="13">
    <location>
        <begin position="426"/>
        <end position="437"/>
    </location>
</feature>
<evidence type="ECO:0000256" key="2">
    <source>
        <dbReference type="ARBA" id="ARBA00004496"/>
    </source>
</evidence>
<evidence type="ECO:0000313" key="15">
    <source>
        <dbReference type="EMBL" id="KAJ1691608.1"/>
    </source>
</evidence>
<keyword evidence="5" id="KW-0963">Cytoplasm</keyword>
<feature type="compositionally biased region" description="Polar residues" evidence="13">
    <location>
        <begin position="403"/>
        <end position="412"/>
    </location>
</feature>
<evidence type="ECO:0000256" key="13">
    <source>
        <dbReference type="SAM" id="MobiDB-lite"/>
    </source>
</evidence>
<feature type="compositionally biased region" description="Basic and acidic residues" evidence="13">
    <location>
        <begin position="326"/>
        <end position="343"/>
    </location>
</feature>
<keyword evidence="9 12" id="KW-0863">Zinc-finger</keyword>
<feature type="region of interest" description="Disordered" evidence="13">
    <location>
        <begin position="644"/>
        <end position="673"/>
    </location>
</feature>
<keyword evidence="8" id="KW-0479">Metal-binding</keyword>
<comment type="similarity">
    <text evidence="11">Belongs to the ZNF598/HEL2 family.</text>
</comment>
<feature type="compositionally biased region" description="Polar residues" evidence="13">
    <location>
        <begin position="516"/>
        <end position="529"/>
    </location>
</feature>
<dbReference type="EMBL" id="JAMQYH010000004">
    <property type="protein sequence ID" value="KAJ1691608.1"/>
    <property type="molecule type" value="Genomic_DNA"/>
</dbReference>
<sequence length="807" mass="89202">MDDSCAVCAEALEWVAYGACGHREVCSTCVVRLRFVMDDKRCCICKSDCATVFVTKAMGDFTRVMTDFSVFPPGATEGQNGSYWYHEDTQAYFDDHDHYKMIKAMCRLSCSVCDRAGPDGVGTGGGPARRRNRFRSIEQLKGHLFHQHKLHMCNLCLEGRKVFICEQKLYTRMQLQQHIKTGDSEVDGTEEERSGFAGHPMCEFCKSPFYGDNELYMHMSTEHYTCHICQRQHPGQYDYYRNYDDLEVHFRQEHFLCENEECLAKKFVVFQIEQELKRHNALEHGGHMSRAQRNAALQIPTSFRYRRSEQEQRRGGRFSGGRGRNFRRDTSNDIETSYRDHGDSVAASLESVSLTSFRPEQVLEQSSFPPLSDLSDVPDLRPGSTTDLPENRDSSASRYALALNQNSRSTNSLREESFPPLPGVSNRGQPGTNHAPQQGLQSLARNTLAARLQQRSKGTIKVIHPRSRQPDPPFPSLHVRDSGPIPGLNPAQVPLNSAWSNSTSTTAGTSTGSSSNKFKQSTPVSNLNQAGPSVNSSASVSPSIPNGAPVPPPVPVDVRNANNSLVERIGAGLGNDKERYELFKGISAEYRQGDIGTLEYLSYVEQFGLSHLVPELARLLPDLQKQKELTEAYYANMRLKNMRESSTNGAGNSGTGNGGSSSKSSKKGKSKDAATDNFLETVRKLQADQLSAQEEEKVEVLSKDGYRASTKGKMVISQHPGESSNTSDAVEDKNGTKQRSKKSSKFLRVRLGDGSAAALLDVGRTSADTSPERGAGTNNVRGSEGSMPVRGVWKNGGGQRLAKDLFK</sequence>
<dbReference type="GO" id="GO:0005737">
    <property type="term" value="C:cytoplasm"/>
    <property type="evidence" value="ECO:0007669"/>
    <property type="project" value="UniProtKB-SubCell"/>
</dbReference>
<dbReference type="GO" id="GO:0061630">
    <property type="term" value="F:ubiquitin protein ligase activity"/>
    <property type="evidence" value="ECO:0007669"/>
    <property type="project" value="UniProtKB-EC"/>
</dbReference>
<evidence type="ECO:0000259" key="14">
    <source>
        <dbReference type="PROSITE" id="PS50089"/>
    </source>
</evidence>
<dbReference type="Proteomes" id="UP001151287">
    <property type="component" value="Unassembled WGS sequence"/>
</dbReference>